<dbReference type="KEGG" id="mgg:MPLG2_0408"/>
<gene>
    <name evidence="2" type="ORF">MPLG2_0408</name>
</gene>
<protein>
    <submittedName>
        <fullName evidence="2">Uncharacterized protein</fullName>
    </submittedName>
</protein>
<dbReference type="Proteomes" id="UP000238164">
    <property type="component" value="Chromosome 1"/>
</dbReference>
<dbReference type="AlphaFoldDB" id="A0A2N9JDI8"/>
<dbReference type="EMBL" id="LT985188">
    <property type="protein sequence ID" value="SPD85444.1"/>
    <property type="molecule type" value="Genomic_DNA"/>
</dbReference>
<evidence type="ECO:0000313" key="2">
    <source>
        <dbReference type="EMBL" id="SPD85444.1"/>
    </source>
</evidence>
<accession>A0A2N9JDI8</accession>
<name>A0A2N9JDI8_9ACTN</name>
<feature type="region of interest" description="Disordered" evidence="1">
    <location>
        <begin position="30"/>
        <end position="55"/>
    </location>
</feature>
<reference evidence="2 3" key="1">
    <citation type="submission" date="2018-02" db="EMBL/GenBank/DDBJ databases">
        <authorList>
            <person name="Cohen D.B."/>
            <person name="Kent A.D."/>
        </authorList>
    </citation>
    <scope>NUCLEOTIDE SEQUENCE [LARGE SCALE GENOMIC DNA]</scope>
    <source>
        <strain evidence="2">1</strain>
    </source>
</reference>
<organism evidence="2 3">
    <name type="scientific">Micropruina glycogenica</name>
    <dbReference type="NCBI Taxonomy" id="75385"/>
    <lineage>
        <taxon>Bacteria</taxon>
        <taxon>Bacillati</taxon>
        <taxon>Actinomycetota</taxon>
        <taxon>Actinomycetes</taxon>
        <taxon>Propionibacteriales</taxon>
        <taxon>Nocardioidaceae</taxon>
        <taxon>Micropruina</taxon>
    </lineage>
</organism>
<evidence type="ECO:0000313" key="3">
    <source>
        <dbReference type="Proteomes" id="UP000238164"/>
    </source>
</evidence>
<keyword evidence="3" id="KW-1185">Reference proteome</keyword>
<proteinExistence type="predicted"/>
<evidence type="ECO:0000256" key="1">
    <source>
        <dbReference type="SAM" id="MobiDB-lite"/>
    </source>
</evidence>
<sequence>MSRAPLSTLLSWALVAFTIEADNEFESAVPHVTSQDRRDGRPGRGPWLVGTRSRR</sequence>